<comment type="caution">
    <text evidence="10">The sequence shown here is derived from an EMBL/GenBank/DDBJ whole genome shotgun (WGS) entry which is preliminary data.</text>
</comment>
<dbReference type="OrthoDB" id="5244716at2"/>
<dbReference type="Pfam" id="PF08281">
    <property type="entry name" value="Sigma70_r4_2"/>
    <property type="match status" value="1"/>
</dbReference>
<evidence type="ECO:0000256" key="5">
    <source>
        <dbReference type="ARBA" id="ARBA00023163"/>
    </source>
</evidence>
<keyword evidence="7" id="KW-0812">Transmembrane</keyword>
<dbReference type="InterPro" id="IPR013249">
    <property type="entry name" value="RNA_pol_sigma70_r4_t2"/>
</dbReference>
<dbReference type="Gene3D" id="1.10.1740.10">
    <property type="match status" value="1"/>
</dbReference>
<evidence type="ECO:0000256" key="1">
    <source>
        <dbReference type="ARBA" id="ARBA00010641"/>
    </source>
</evidence>
<sequence>MAVRPLLDSSAEPPARATSLVVVLAVVLVPVVVVVIGDLLSRVVRIGTDGWTRQESRRLRVAHNSSGKDPGVTDDAHLVAAAREGSLDAFDELVRRHQDRAYRLALRLTGDPHDAQDVVQDAFVQAWGALRTWRGEAAFTTWLHRIVVNRASNARRDRRPTEPLPPHELLPQVEAAERGALASARREAAVRAVAELPFEQRSALALHYFADFPLAEVARILGITEGAAKVRVHRARRSLARRLEDWR</sequence>
<name>A0A3A3YVJ5_9ACTN</name>
<protein>
    <recommendedName>
        <fullName evidence="6">RNA polymerase sigma factor</fullName>
    </recommendedName>
</protein>
<keyword evidence="2 6" id="KW-0805">Transcription regulation</keyword>
<dbReference type="InterPro" id="IPR039425">
    <property type="entry name" value="RNA_pol_sigma-70-like"/>
</dbReference>
<feature type="transmembrane region" description="Helical" evidence="7">
    <location>
        <begin position="20"/>
        <end position="40"/>
    </location>
</feature>
<evidence type="ECO:0000256" key="4">
    <source>
        <dbReference type="ARBA" id="ARBA00023125"/>
    </source>
</evidence>
<dbReference type="AlphaFoldDB" id="A0A3A3YVJ5"/>
<dbReference type="InterPro" id="IPR007627">
    <property type="entry name" value="RNA_pol_sigma70_r2"/>
</dbReference>
<dbReference type="InterPro" id="IPR036388">
    <property type="entry name" value="WH-like_DNA-bd_sf"/>
</dbReference>
<evidence type="ECO:0000259" key="8">
    <source>
        <dbReference type="Pfam" id="PF04542"/>
    </source>
</evidence>
<dbReference type="PANTHER" id="PTHR43133:SF50">
    <property type="entry name" value="ECF RNA POLYMERASE SIGMA FACTOR SIGM"/>
    <property type="match status" value="1"/>
</dbReference>
<keyword evidence="3 6" id="KW-0731">Sigma factor</keyword>
<proteinExistence type="inferred from homology"/>
<dbReference type="SUPFAM" id="SSF88659">
    <property type="entry name" value="Sigma3 and sigma4 domains of RNA polymerase sigma factors"/>
    <property type="match status" value="1"/>
</dbReference>
<dbReference type="NCBIfam" id="TIGR02937">
    <property type="entry name" value="sigma70-ECF"/>
    <property type="match status" value="1"/>
</dbReference>
<dbReference type="InterPro" id="IPR000838">
    <property type="entry name" value="RNA_pol_sigma70_ECF_CS"/>
</dbReference>
<keyword evidence="7" id="KW-0472">Membrane</keyword>
<keyword evidence="7" id="KW-1133">Transmembrane helix</keyword>
<dbReference type="PROSITE" id="PS01063">
    <property type="entry name" value="SIGMA70_ECF"/>
    <property type="match status" value="1"/>
</dbReference>
<evidence type="ECO:0000256" key="3">
    <source>
        <dbReference type="ARBA" id="ARBA00023082"/>
    </source>
</evidence>
<comment type="similarity">
    <text evidence="1 6">Belongs to the sigma-70 factor family. ECF subfamily.</text>
</comment>
<dbReference type="GO" id="GO:0006950">
    <property type="term" value="P:response to stress"/>
    <property type="evidence" value="ECO:0007669"/>
    <property type="project" value="UniProtKB-ARBA"/>
</dbReference>
<evidence type="ECO:0000256" key="7">
    <source>
        <dbReference type="SAM" id="Phobius"/>
    </source>
</evidence>
<feature type="domain" description="RNA polymerase sigma factor 70 region 4 type 2" evidence="9">
    <location>
        <begin position="187"/>
        <end position="239"/>
    </location>
</feature>
<dbReference type="PANTHER" id="PTHR43133">
    <property type="entry name" value="RNA POLYMERASE ECF-TYPE SIGMA FACTO"/>
    <property type="match status" value="1"/>
</dbReference>
<dbReference type="EMBL" id="QZEZ01000006">
    <property type="protein sequence ID" value="RJK94789.1"/>
    <property type="molecule type" value="Genomic_DNA"/>
</dbReference>
<evidence type="ECO:0000313" key="11">
    <source>
        <dbReference type="Proteomes" id="UP000265614"/>
    </source>
</evidence>
<gene>
    <name evidence="10" type="ORF">D5H78_13260</name>
</gene>
<dbReference type="Gene3D" id="1.10.10.10">
    <property type="entry name" value="Winged helix-like DNA-binding domain superfamily/Winged helix DNA-binding domain"/>
    <property type="match status" value="1"/>
</dbReference>
<evidence type="ECO:0000259" key="9">
    <source>
        <dbReference type="Pfam" id="PF08281"/>
    </source>
</evidence>
<dbReference type="SUPFAM" id="SSF88946">
    <property type="entry name" value="Sigma2 domain of RNA polymerase sigma factors"/>
    <property type="match status" value="1"/>
</dbReference>
<accession>A0A3A3YVJ5</accession>
<dbReference type="GO" id="GO:0006352">
    <property type="term" value="P:DNA-templated transcription initiation"/>
    <property type="evidence" value="ECO:0007669"/>
    <property type="project" value="InterPro"/>
</dbReference>
<feature type="domain" description="RNA polymerase sigma-70 region 2" evidence="8">
    <location>
        <begin position="93"/>
        <end position="159"/>
    </location>
</feature>
<dbReference type="InterPro" id="IPR014284">
    <property type="entry name" value="RNA_pol_sigma-70_dom"/>
</dbReference>
<dbReference type="GO" id="GO:0003677">
    <property type="term" value="F:DNA binding"/>
    <property type="evidence" value="ECO:0007669"/>
    <property type="project" value="UniProtKB-KW"/>
</dbReference>
<keyword evidence="4 6" id="KW-0238">DNA-binding</keyword>
<dbReference type="InterPro" id="IPR013325">
    <property type="entry name" value="RNA_pol_sigma_r2"/>
</dbReference>
<organism evidence="10 11">
    <name type="scientific">Vallicoccus soli</name>
    <dbReference type="NCBI Taxonomy" id="2339232"/>
    <lineage>
        <taxon>Bacteria</taxon>
        <taxon>Bacillati</taxon>
        <taxon>Actinomycetota</taxon>
        <taxon>Actinomycetes</taxon>
        <taxon>Motilibacterales</taxon>
        <taxon>Vallicoccaceae</taxon>
        <taxon>Vallicoccus</taxon>
    </lineage>
</organism>
<dbReference type="InterPro" id="IPR013324">
    <property type="entry name" value="RNA_pol_sigma_r3/r4-like"/>
</dbReference>
<dbReference type="Proteomes" id="UP000265614">
    <property type="component" value="Unassembled WGS sequence"/>
</dbReference>
<dbReference type="Pfam" id="PF04542">
    <property type="entry name" value="Sigma70_r2"/>
    <property type="match status" value="1"/>
</dbReference>
<dbReference type="GO" id="GO:0016987">
    <property type="term" value="F:sigma factor activity"/>
    <property type="evidence" value="ECO:0007669"/>
    <property type="project" value="UniProtKB-KW"/>
</dbReference>
<evidence type="ECO:0000313" key="10">
    <source>
        <dbReference type="EMBL" id="RJK94789.1"/>
    </source>
</evidence>
<keyword evidence="5 6" id="KW-0804">Transcription</keyword>
<keyword evidence="11" id="KW-1185">Reference proteome</keyword>
<evidence type="ECO:0000256" key="6">
    <source>
        <dbReference type="RuleBase" id="RU000716"/>
    </source>
</evidence>
<reference evidence="10 11" key="1">
    <citation type="submission" date="2018-09" db="EMBL/GenBank/DDBJ databases">
        <title>YIM 75000 draft genome.</title>
        <authorList>
            <person name="Tang S."/>
            <person name="Feng Y."/>
        </authorList>
    </citation>
    <scope>NUCLEOTIDE SEQUENCE [LARGE SCALE GENOMIC DNA]</scope>
    <source>
        <strain evidence="10 11">YIM 75000</strain>
    </source>
</reference>
<evidence type="ECO:0000256" key="2">
    <source>
        <dbReference type="ARBA" id="ARBA00023015"/>
    </source>
</evidence>